<protein>
    <submittedName>
        <fullName evidence="2">Caspase family protein</fullName>
    </submittedName>
</protein>
<dbReference type="RefSeq" id="WP_130935351.1">
    <property type="nucleotide sequence ID" value="NZ_BMEE01000001.1"/>
</dbReference>
<dbReference type="PANTHER" id="PTHR48104:SF30">
    <property type="entry name" value="METACASPASE-1"/>
    <property type="match status" value="1"/>
</dbReference>
<gene>
    <name evidence="2" type="ORF">EYD46_01865</name>
</gene>
<evidence type="ECO:0000313" key="2">
    <source>
        <dbReference type="EMBL" id="TBN18835.1"/>
    </source>
</evidence>
<keyword evidence="3" id="KW-1185">Reference proteome</keyword>
<feature type="domain" description="Peptidase C14 caspase" evidence="1">
    <location>
        <begin position="14"/>
        <end position="237"/>
    </location>
</feature>
<comment type="caution">
    <text evidence="2">The sequence shown here is derived from an EMBL/GenBank/DDBJ whole genome shotgun (WGS) entry which is preliminary data.</text>
</comment>
<dbReference type="GO" id="GO:0005737">
    <property type="term" value="C:cytoplasm"/>
    <property type="evidence" value="ECO:0007669"/>
    <property type="project" value="TreeGrafter"/>
</dbReference>
<dbReference type="AlphaFoldDB" id="A0A4Q9FW78"/>
<dbReference type="Proteomes" id="UP000292372">
    <property type="component" value="Unassembled WGS sequence"/>
</dbReference>
<dbReference type="SUPFAM" id="SSF52129">
    <property type="entry name" value="Caspase-like"/>
    <property type="match status" value="1"/>
</dbReference>
<organism evidence="2 3">
    <name type="scientific">Hyunsoonleella pacifica</name>
    <dbReference type="NCBI Taxonomy" id="1080224"/>
    <lineage>
        <taxon>Bacteria</taxon>
        <taxon>Pseudomonadati</taxon>
        <taxon>Bacteroidota</taxon>
        <taxon>Flavobacteriia</taxon>
        <taxon>Flavobacteriales</taxon>
        <taxon>Flavobacteriaceae</taxon>
    </lineage>
</organism>
<dbReference type="InterPro" id="IPR050452">
    <property type="entry name" value="Metacaspase"/>
</dbReference>
<name>A0A4Q9FW78_9FLAO</name>
<evidence type="ECO:0000313" key="3">
    <source>
        <dbReference type="Proteomes" id="UP000292372"/>
    </source>
</evidence>
<sequence>MYKGYSLHIGVNSVNPKHYGSNGRLSCCQNDALYMQSIMKANGFRTKTLLTENATRKKVSQSWLELARNSQKGDFVIITYSGHGSFIPDMNGDESKDDQRDETWCLYDAQLVDDEIYLLSSNFKEGVRVLIITDSCHNKSIYKNFLVDEDKAKAFDEEKSIEIFEKNKPFYEAIQQLLGSIENVQLKCGLVTLAACKDDEKAKPGFPLSEFTQNLKDVWNNGVFKGDHEALIDKIRELTPTGRTPQISFEGNQDHNFIKTNPFKI</sequence>
<dbReference type="GO" id="GO:0004197">
    <property type="term" value="F:cysteine-type endopeptidase activity"/>
    <property type="evidence" value="ECO:0007669"/>
    <property type="project" value="InterPro"/>
</dbReference>
<proteinExistence type="predicted"/>
<dbReference type="Gene3D" id="3.40.50.1460">
    <property type="match status" value="1"/>
</dbReference>
<dbReference type="PANTHER" id="PTHR48104">
    <property type="entry name" value="METACASPASE-4"/>
    <property type="match status" value="1"/>
</dbReference>
<reference evidence="2 3" key="1">
    <citation type="journal article" date="2015" name="Int. J. Syst. Evol. Microbiol.">
        <title>Hyunsoonleella pacifica sp. nov., isolated from seawater of South Pacific Gyre.</title>
        <authorList>
            <person name="Gao X."/>
            <person name="Zhang Z."/>
            <person name="Dai X."/>
            <person name="Zhang X.H."/>
        </authorList>
    </citation>
    <scope>NUCLEOTIDE SEQUENCE [LARGE SCALE GENOMIC DNA]</scope>
    <source>
        <strain evidence="2 3">SW033</strain>
    </source>
</reference>
<dbReference type="InterPro" id="IPR029030">
    <property type="entry name" value="Caspase-like_dom_sf"/>
</dbReference>
<dbReference type="Pfam" id="PF00656">
    <property type="entry name" value="Peptidase_C14"/>
    <property type="match status" value="1"/>
</dbReference>
<dbReference type="GO" id="GO:0006508">
    <property type="term" value="P:proteolysis"/>
    <property type="evidence" value="ECO:0007669"/>
    <property type="project" value="InterPro"/>
</dbReference>
<dbReference type="InterPro" id="IPR011600">
    <property type="entry name" value="Pept_C14_caspase"/>
</dbReference>
<dbReference type="EMBL" id="SIRS01000001">
    <property type="protein sequence ID" value="TBN18835.1"/>
    <property type="molecule type" value="Genomic_DNA"/>
</dbReference>
<dbReference type="OrthoDB" id="2546654at2"/>
<accession>A0A4Q9FW78</accession>
<evidence type="ECO:0000259" key="1">
    <source>
        <dbReference type="Pfam" id="PF00656"/>
    </source>
</evidence>